<dbReference type="InterPro" id="IPR035965">
    <property type="entry name" value="PAS-like_dom_sf"/>
</dbReference>
<dbReference type="Pfam" id="PF00563">
    <property type="entry name" value="EAL"/>
    <property type="match status" value="1"/>
</dbReference>
<name>A0A4R3Z199_9FIRM</name>
<dbReference type="SMART" id="SM00267">
    <property type="entry name" value="GGDEF"/>
    <property type="match status" value="1"/>
</dbReference>
<dbReference type="GeneID" id="98915315"/>
<accession>A0A4R3Z199</accession>
<sequence>MASAIHNLDLSVDVFFDLLSESTEDYLYVWDIQNGLFHMSDNSFDELQISRQIETNVISVWSNAMIEEDQEAWLDDMQLIHDGKKDYHDMEYRIYNKKGEVIWVSCRGKVKRDENGLPQLMVGRISNIGKQNKFDNVTGLMNRQQFEKDLKHLLKQTTMEGIVVVLDVDNFKNINEKYSYAFGDRTLNFIARELTTLLPVGCQMYRLDGDVFALLIPKGTKEIVTMIYENIQMYIGNQFVMEGQQIYVSMSAGACFFPKDSNNYQKLLRHAESAVEVAKLNGKNQLVFFSKEMYHEKIKLIELQESLHACVSRGCDEFELYYQPQIDTKTKAVVGAEALLRWHSSQHGEVSPIEFIPLLEESHLIIQVGKWVFEQAVTQCKKWQEYNPDFMMSINVSYIQLKENALLEYLRNNHHELTLKNFILELTENCWVPNLQFLNQEFKGIQEMGYGIAIDDFGTGYSSLSHLKELPANVIKIDRSFIRGIKEGSYEYTFLEYIVKLAHIIDLKVCVEGVETLEEFEIVKKALPDYIQGFLFGKPICAKEFEERYFMQ</sequence>
<evidence type="ECO:0000259" key="2">
    <source>
        <dbReference type="PROSITE" id="PS50887"/>
    </source>
</evidence>
<dbReference type="Pfam" id="PF08447">
    <property type="entry name" value="PAS_3"/>
    <property type="match status" value="1"/>
</dbReference>
<dbReference type="InterPro" id="IPR001633">
    <property type="entry name" value="EAL_dom"/>
</dbReference>
<dbReference type="PROSITE" id="PS50883">
    <property type="entry name" value="EAL"/>
    <property type="match status" value="1"/>
</dbReference>
<protein>
    <submittedName>
        <fullName evidence="3">Diguanylate cyclase/phosphodiesterase</fullName>
    </submittedName>
</protein>
<dbReference type="SMART" id="SM00052">
    <property type="entry name" value="EAL"/>
    <property type="match status" value="1"/>
</dbReference>
<dbReference type="Gene3D" id="3.20.20.450">
    <property type="entry name" value="EAL domain"/>
    <property type="match status" value="1"/>
</dbReference>
<dbReference type="InterPro" id="IPR050706">
    <property type="entry name" value="Cyclic-di-GMP_PDE-like"/>
</dbReference>
<dbReference type="InterPro" id="IPR013655">
    <property type="entry name" value="PAS_fold_3"/>
</dbReference>
<dbReference type="InterPro" id="IPR001610">
    <property type="entry name" value="PAC"/>
</dbReference>
<dbReference type="InterPro" id="IPR035919">
    <property type="entry name" value="EAL_sf"/>
</dbReference>
<dbReference type="GO" id="GO:0071111">
    <property type="term" value="F:cyclic-guanylate-specific phosphodiesterase activity"/>
    <property type="evidence" value="ECO:0007669"/>
    <property type="project" value="InterPro"/>
</dbReference>
<dbReference type="Proteomes" id="UP000295515">
    <property type="component" value="Unassembled WGS sequence"/>
</dbReference>
<gene>
    <name evidence="3" type="ORF">EDD60_10930</name>
</gene>
<evidence type="ECO:0000313" key="4">
    <source>
        <dbReference type="Proteomes" id="UP000295515"/>
    </source>
</evidence>
<evidence type="ECO:0000313" key="3">
    <source>
        <dbReference type="EMBL" id="TCV99448.1"/>
    </source>
</evidence>
<dbReference type="CDD" id="cd01949">
    <property type="entry name" value="GGDEF"/>
    <property type="match status" value="1"/>
</dbReference>
<dbReference type="InterPro" id="IPR000160">
    <property type="entry name" value="GGDEF_dom"/>
</dbReference>
<reference evidence="3 4" key="1">
    <citation type="submission" date="2019-03" db="EMBL/GenBank/DDBJ databases">
        <title>Genomic Encyclopedia of Type Strains, Phase IV (KMG-IV): sequencing the most valuable type-strain genomes for metagenomic binning, comparative biology and taxonomic classification.</title>
        <authorList>
            <person name="Goeker M."/>
        </authorList>
    </citation>
    <scope>NUCLEOTIDE SEQUENCE [LARGE SCALE GENOMIC DNA]</scope>
    <source>
        <strain evidence="3 4">DSM 29487</strain>
    </source>
</reference>
<dbReference type="EMBL" id="SMCQ01000009">
    <property type="protein sequence ID" value="TCV99448.1"/>
    <property type="molecule type" value="Genomic_DNA"/>
</dbReference>
<dbReference type="SUPFAM" id="SSF55073">
    <property type="entry name" value="Nucleotide cyclase"/>
    <property type="match status" value="1"/>
</dbReference>
<dbReference type="RefSeq" id="WP_066445934.1">
    <property type="nucleotide sequence ID" value="NZ_JANKBF010000005.1"/>
</dbReference>
<dbReference type="InterPro" id="IPR043128">
    <property type="entry name" value="Rev_trsase/Diguanyl_cyclase"/>
</dbReference>
<organism evidence="3 4">
    <name type="scientific">Longibaculum muris</name>
    <dbReference type="NCBI Taxonomy" id="1796628"/>
    <lineage>
        <taxon>Bacteria</taxon>
        <taxon>Bacillati</taxon>
        <taxon>Bacillota</taxon>
        <taxon>Erysipelotrichia</taxon>
        <taxon>Erysipelotrichales</taxon>
        <taxon>Coprobacillaceae</taxon>
        <taxon>Longibaculum</taxon>
    </lineage>
</organism>
<dbReference type="SUPFAM" id="SSF141868">
    <property type="entry name" value="EAL domain-like"/>
    <property type="match status" value="1"/>
</dbReference>
<comment type="caution">
    <text evidence="3">The sequence shown here is derived from an EMBL/GenBank/DDBJ whole genome shotgun (WGS) entry which is preliminary data.</text>
</comment>
<dbReference type="NCBIfam" id="TIGR00254">
    <property type="entry name" value="GGDEF"/>
    <property type="match status" value="1"/>
</dbReference>
<dbReference type="Gene3D" id="3.30.450.20">
    <property type="entry name" value="PAS domain"/>
    <property type="match status" value="1"/>
</dbReference>
<proteinExistence type="predicted"/>
<dbReference type="AlphaFoldDB" id="A0A4R3Z199"/>
<dbReference type="Pfam" id="PF00990">
    <property type="entry name" value="GGDEF"/>
    <property type="match status" value="1"/>
</dbReference>
<dbReference type="SMART" id="SM00086">
    <property type="entry name" value="PAC"/>
    <property type="match status" value="1"/>
</dbReference>
<keyword evidence="4" id="KW-1185">Reference proteome</keyword>
<feature type="domain" description="EAL" evidence="1">
    <location>
        <begin position="300"/>
        <end position="552"/>
    </location>
</feature>
<feature type="domain" description="GGDEF" evidence="2">
    <location>
        <begin position="159"/>
        <end position="291"/>
    </location>
</feature>
<dbReference type="PROSITE" id="PS50887">
    <property type="entry name" value="GGDEF"/>
    <property type="match status" value="1"/>
</dbReference>
<dbReference type="Gene3D" id="3.30.70.270">
    <property type="match status" value="1"/>
</dbReference>
<dbReference type="PANTHER" id="PTHR33121">
    <property type="entry name" value="CYCLIC DI-GMP PHOSPHODIESTERASE PDEF"/>
    <property type="match status" value="1"/>
</dbReference>
<dbReference type="InterPro" id="IPR029787">
    <property type="entry name" value="Nucleotide_cyclase"/>
</dbReference>
<dbReference type="SUPFAM" id="SSF55785">
    <property type="entry name" value="PYP-like sensor domain (PAS domain)"/>
    <property type="match status" value="1"/>
</dbReference>
<dbReference type="PANTHER" id="PTHR33121:SF71">
    <property type="entry name" value="OXYGEN SENSOR PROTEIN DOSP"/>
    <property type="match status" value="1"/>
</dbReference>
<dbReference type="CDD" id="cd01948">
    <property type="entry name" value="EAL"/>
    <property type="match status" value="1"/>
</dbReference>
<evidence type="ECO:0000259" key="1">
    <source>
        <dbReference type="PROSITE" id="PS50883"/>
    </source>
</evidence>